<evidence type="ECO:0000256" key="1">
    <source>
        <dbReference type="ARBA" id="ARBA00004571"/>
    </source>
</evidence>
<dbReference type="Pfam" id="PF13715">
    <property type="entry name" value="CarbopepD_reg_2"/>
    <property type="match status" value="1"/>
</dbReference>
<gene>
    <name evidence="14" type="ORF">GCM10023230_13940</name>
</gene>
<comment type="caution">
    <text evidence="14">The sequence shown here is derived from an EMBL/GenBank/DDBJ whole genome shotgun (WGS) entry which is preliminary data.</text>
</comment>
<keyword evidence="3 10" id="KW-1134">Transmembrane beta strand</keyword>
<evidence type="ECO:0000256" key="3">
    <source>
        <dbReference type="ARBA" id="ARBA00022452"/>
    </source>
</evidence>
<comment type="subcellular location">
    <subcellularLocation>
        <location evidence="1 10">Cell outer membrane</location>
        <topology evidence="1 10">Multi-pass membrane protein</topology>
    </subcellularLocation>
</comment>
<keyword evidence="15" id="KW-1185">Reference proteome</keyword>
<name>A0ABP8ZU92_9FLAO</name>
<evidence type="ECO:0000259" key="13">
    <source>
        <dbReference type="Pfam" id="PF07715"/>
    </source>
</evidence>
<dbReference type="PROSITE" id="PS52016">
    <property type="entry name" value="TONB_DEPENDENT_REC_3"/>
    <property type="match status" value="1"/>
</dbReference>
<keyword evidence="6 11" id="KW-0798">TonB box</keyword>
<dbReference type="SUPFAM" id="SSF56935">
    <property type="entry name" value="Porins"/>
    <property type="match status" value="1"/>
</dbReference>
<dbReference type="InterPro" id="IPR012910">
    <property type="entry name" value="Plug_dom"/>
</dbReference>
<dbReference type="PANTHER" id="PTHR30069:SF29">
    <property type="entry name" value="HEMOGLOBIN AND HEMOGLOBIN-HAPTOGLOBIN-BINDING PROTEIN 1-RELATED"/>
    <property type="match status" value="1"/>
</dbReference>
<evidence type="ECO:0000313" key="15">
    <source>
        <dbReference type="Proteomes" id="UP001500141"/>
    </source>
</evidence>
<dbReference type="PANTHER" id="PTHR30069">
    <property type="entry name" value="TONB-DEPENDENT OUTER MEMBRANE RECEPTOR"/>
    <property type="match status" value="1"/>
</dbReference>
<feature type="domain" description="TonB-dependent receptor-like beta-barrel" evidence="12">
    <location>
        <begin position="422"/>
        <end position="878"/>
    </location>
</feature>
<dbReference type="Proteomes" id="UP001500141">
    <property type="component" value="Unassembled WGS sequence"/>
</dbReference>
<evidence type="ECO:0000256" key="6">
    <source>
        <dbReference type="ARBA" id="ARBA00023077"/>
    </source>
</evidence>
<dbReference type="Gene3D" id="2.170.130.10">
    <property type="entry name" value="TonB-dependent receptor, plug domain"/>
    <property type="match status" value="1"/>
</dbReference>
<dbReference type="Gene3D" id="2.40.170.20">
    <property type="entry name" value="TonB-dependent receptor, beta-barrel domain"/>
    <property type="match status" value="1"/>
</dbReference>
<evidence type="ECO:0000259" key="12">
    <source>
        <dbReference type="Pfam" id="PF00593"/>
    </source>
</evidence>
<dbReference type="Pfam" id="PF07715">
    <property type="entry name" value="Plug"/>
    <property type="match status" value="1"/>
</dbReference>
<evidence type="ECO:0000256" key="7">
    <source>
        <dbReference type="ARBA" id="ARBA00023136"/>
    </source>
</evidence>
<evidence type="ECO:0000256" key="9">
    <source>
        <dbReference type="ARBA" id="ARBA00023237"/>
    </source>
</evidence>
<keyword evidence="4 10" id="KW-0812">Transmembrane</keyword>
<protein>
    <submittedName>
        <fullName evidence="14">Carboxypeptidase-like regulatory domain-containing protein</fullName>
    </submittedName>
</protein>
<dbReference type="Gene3D" id="2.60.40.1120">
    <property type="entry name" value="Carboxypeptidase-like, regulatory domain"/>
    <property type="match status" value="1"/>
</dbReference>
<accession>A0ABP8ZU92</accession>
<dbReference type="InterPro" id="IPR000531">
    <property type="entry name" value="Beta-barrel_TonB"/>
</dbReference>
<dbReference type="InterPro" id="IPR037066">
    <property type="entry name" value="Plug_dom_sf"/>
</dbReference>
<evidence type="ECO:0000256" key="11">
    <source>
        <dbReference type="RuleBase" id="RU003357"/>
    </source>
</evidence>
<keyword evidence="2 10" id="KW-0813">Transport</keyword>
<keyword evidence="8" id="KW-0675">Receptor</keyword>
<keyword evidence="5" id="KW-0732">Signal</keyword>
<evidence type="ECO:0000313" key="14">
    <source>
        <dbReference type="EMBL" id="GAA4765576.1"/>
    </source>
</evidence>
<dbReference type="InterPro" id="IPR008969">
    <property type="entry name" value="CarboxyPept-like_regulatory"/>
</dbReference>
<dbReference type="InterPro" id="IPR036942">
    <property type="entry name" value="Beta-barrel_TonB_sf"/>
</dbReference>
<comment type="similarity">
    <text evidence="10 11">Belongs to the TonB-dependent receptor family.</text>
</comment>
<dbReference type="InterPro" id="IPR039426">
    <property type="entry name" value="TonB-dep_rcpt-like"/>
</dbReference>
<proteinExistence type="inferred from homology"/>
<feature type="domain" description="TonB-dependent receptor plug" evidence="13">
    <location>
        <begin position="273"/>
        <end position="350"/>
    </location>
</feature>
<evidence type="ECO:0000256" key="2">
    <source>
        <dbReference type="ARBA" id="ARBA00022448"/>
    </source>
</evidence>
<evidence type="ECO:0000256" key="5">
    <source>
        <dbReference type="ARBA" id="ARBA00022729"/>
    </source>
</evidence>
<evidence type="ECO:0000256" key="4">
    <source>
        <dbReference type="ARBA" id="ARBA00022692"/>
    </source>
</evidence>
<dbReference type="RefSeq" id="WP_264543572.1">
    <property type="nucleotide sequence ID" value="NZ_BAABIP010000011.1"/>
</dbReference>
<evidence type="ECO:0000256" key="8">
    <source>
        <dbReference type="ARBA" id="ARBA00023170"/>
    </source>
</evidence>
<dbReference type="SUPFAM" id="SSF49464">
    <property type="entry name" value="Carboxypeptidase regulatory domain-like"/>
    <property type="match status" value="1"/>
</dbReference>
<keyword evidence="9 10" id="KW-0998">Cell outer membrane</keyword>
<sequence length="917" mass="104628">MNKFQLLLILLFFNLTYSQENKISLEYSNQNYRSIIQKIEQASPYRFFYDDRWIDDTKYFSNEFKNKSIDQILNQIFEDSDINFFIDSNRIILTQKILIHDKLADSFYKKENNDKQLSSKPSPVFYQEYNSSKTQLDSISLIGKESKDNYSKGSNFKLTGTIKNKKSNEFIPDVNISIKKLGINTISDDQGNFELNLPPGIHTVSFSIQGFKSNTKKIIVYNNGKLNINLTESATLLSEVVIKGKNKQKLRTAITGVTTIEAEGVKTVPLVFGERDVLKIATTTPGIKTAGEGSAGYNVRGGKEDQNLFILDKGTIYNPSHFFGLFSALNPYIVKKVDIYKGSIPTEFGGRLSSVFDISSKNGNVEKLSGEGGIGPVTSNLAVSIPVIKNKASLLIGGRGTYSGWILKSLDEEKLKNSKASFYDFSTRYSHKINDNNSIESTIYYSNDKFNITADSLFSYNNRLVTLNWKHKFNDKNASEITLTNSKYNFTINYSGIPQNSFKFGYTNNETQFQIKLIKTLNEKNRLSYGIQSKIYKIEPGYIFGNTENSNIQSKNINTEKGLESALYISDNYKISDKLLFDIGVRYSIYNALGPSIQKSYAQDQPRGQGTQTGETTYKNNEFFKTYHGFEPRLALRYSINSSLSIKGSYDKTFQYIHLLSTNTTQSPTDTWKLSNNNIKPQSGEQFSVGIFKNLDPNNIEISTEFYYKKSKNILDYKVGANLVMNEYLETELLQGNGKSYGAELLIKKKEGRLNGWLSYTYSRSFIKLDGQFDEEKVNNGKFFPTNFDKPHDLNLILNYKLTMRYSFSGNFTYQTGRPVTYPVGKYTYNGNEYPVYSDRNAFRIPDYYRLDLGINIEGNHKIKKLAHSFWNISVYNVLGRNNPYSVYFVTKNGEIKGYKTTIFNVPVPTVTYNFKF</sequence>
<dbReference type="EMBL" id="BAABIP010000011">
    <property type="protein sequence ID" value="GAA4765576.1"/>
    <property type="molecule type" value="Genomic_DNA"/>
</dbReference>
<organism evidence="14 15">
    <name type="scientific">Flavobacterium hankyongi</name>
    <dbReference type="NCBI Taxonomy" id="1176532"/>
    <lineage>
        <taxon>Bacteria</taxon>
        <taxon>Pseudomonadati</taxon>
        <taxon>Bacteroidota</taxon>
        <taxon>Flavobacteriia</taxon>
        <taxon>Flavobacteriales</taxon>
        <taxon>Flavobacteriaceae</taxon>
        <taxon>Flavobacterium</taxon>
    </lineage>
</organism>
<dbReference type="Pfam" id="PF00593">
    <property type="entry name" value="TonB_dep_Rec_b-barrel"/>
    <property type="match status" value="1"/>
</dbReference>
<keyword evidence="7 10" id="KW-0472">Membrane</keyword>
<reference evidence="15" key="1">
    <citation type="journal article" date="2019" name="Int. J. Syst. Evol. Microbiol.">
        <title>The Global Catalogue of Microorganisms (GCM) 10K type strain sequencing project: providing services to taxonomists for standard genome sequencing and annotation.</title>
        <authorList>
            <consortium name="The Broad Institute Genomics Platform"/>
            <consortium name="The Broad Institute Genome Sequencing Center for Infectious Disease"/>
            <person name="Wu L."/>
            <person name="Ma J."/>
        </authorList>
    </citation>
    <scope>NUCLEOTIDE SEQUENCE [LARGE SCALE GENOMIC DNA]</scope>
    <source>
        <strain evidence="15">JCM 18198</strain>
    </source>
</reference>
<evidence type="ECO:0000256" key="10">
    <source>
        <dbReference type="PROSITE-ProRule" id="PRU01360"/>
    </source>
</evidence>